<evidence type="ECO:0000313" key="8">
    <source>
        <dbReference type="EMBL" id="UKJ89396.2"/>
    </source>
</evidence>
<evidence type="ECO:0000256" key="2">
    <source>
        <dbReference type="ARBA" id="ARBA00022771"/>
    </source>
</evidence>
<dbReference type="GO" id="GO:0008270">
    <property type="term" value="F:zinc ion binding"/>
    <property type="evidence" value="ECO:0007669"/>
    <property type="project" value="UniProtKB-KW"/>
</dbReference>
<dbReference type="InterPro" id="IPR013083">
    <property type="entry name" value="Znf_RING/FYVE/PHD"/>
</dbReference>
<feature type="domain" description="RING-type" evidence="7">
    <location>
        <begin position="383"/>
        <end position="427"/>
    </location>
</feature>
<feature type="region of interest" description="Disordered" evidence="5">
    <location>
        <begin position="922"/>
        <end position="986"/>
    </location>
</feature>
<proteinExistence type="predicted"/>
<feature type="domain" description="PHD-type" evidence="6">
    <location>
        <begin position="544"/>
        <end position="594"/>
    </location>
</feature>
<protein>
    <submittedName>
        <fullName evidence="8">Requim, req/dpf2</fullName>
    </submittedName>
</protein>
<accession>A0A976M6I8</accession>
<dbReference type="PROSITE" id="PS50016">
    <property type="entry name" value="ZF_PHD_2"/>
    <property type="match status" value="1"/>
</dbReference>
<evidence type="ECO:0000313" key="9">
    <source>
        <dbReference type="Proteomes" id="UP000244803"/>
    </source>
</evidence>
<feature type="region of interest" description="Disordered" evidence="5">
    <location>
        <begin position="602"/>
        <end position="648"/>
    </location>
</feature>
<dbReference type="SUPFAM" id="SSF57850">
    <property type="entry name" value="RING/U-box"/>
    <property type="match status" value="1"/>
</dbReference>
<evidence type="ECO:0000259" key="6">
    <source>
        <dbReference type="PROSITE" id="PS50016"/>
    </source>
</evidence>
<dbReference type="PANTHER" id="PTHR12618">
    <property type="entry name" value="PHD AND RING FINGER DOMAIN-CONTAINING PROTEIN 1"/>
    <property type="match status" value="1"/>
</dbReference>
<feature type="compositionally biased region" description="Polar residues" evidence="5">
    <location>
        <begin position="344"/>
        <end position="369"/>
    </location>
</feature>
<dbReference type="OrthoDB" id="2135488at2759"/>
<dbReference type="Pfam" id="PF00628">
    <property type="entry name" value="PHD"/>
    <property type="match status" value="1"/>
</dbReference>
<dbReference type="InterPro" id="IPR001841">
    <property type="entry name" value="Znf_RING"/>
</dbReference>
<dbReference type="Proteomes" id="UP000244803">
    <property type="component" value="Chromosome 4"/>
</dbReference>
<evidence type="ECO:0000256" key="5">
    <source>
        <dbReference type="SAM" id="MobiDB-lite"/>
    </source>
</evidence>
<dbReference type="SUPFAM" id="SSF57903">
    <property type="entry name" value="FYVE/PHD zinc finger"/>
    <property type="match status" value="1"/>
</dbReference>
<evidence type="ECO:0000256" key="3">
    <source>
        <dbReference type="ARBA" id="ARBA00022833"/>
    </source>
</evidence>
<keyword evidence="1" id="KW-0479">Metal-binding</keyword>
<dbReference type="Pfam" id="PF13639">
    <property type="entry name" value="zf-RING_2"/>
    <property type="match status" value="1"/>
</dbReference>
<feature type="compositionally biased region" description="Low complexity" evidence="5">
    <location>
        <begin position="1055"/>
        <end position="1068"/>
    </location>
</feature>
<organism evidence="8 9">
    <name type="scientific">Theileria orientalis</name>
    <dbReference type="NCBI Taxonomy" id="68886"/>
    <lineage>
        <taxon>Eukaryota</taxon>
        <taxon>Sar</taxon>
        <taxon>Alveolata</taxon>
        <taxon>Apicomplexa</taxon>
        <taxon>Aconoidasida</taxon>
        <taxon>Piroplasmida</taxon>
        <taxon>Theileriidae</taxon>
        <taxon>Theileria</taxon>
    </lineage>
</organism>
<evidence type="ECO:0000256" key="1">
    <source>
        <dbReference type="ARBA" id="ARBA00022723"/>
    </source>
</evidence>
<dbReference type="InterPro" id="IPR011011">
    <property type="entry name" value="Znf_FYVE_PHD"/>
</dbReference>
<dbReference type="InterPro" id="IPR017907">
    <property type="entry name" value="Znf_RING_CS"/>
</dbReference>
<dbReference type="PROSITE" id="PS01359">
    <property type="entry name" value="ZF_PHD_1"/>
    <property type="match status" value="1"/>
</dbReference>
<feature type="compositionally biased region" description="Low complexity" evidence="5">
    <location>
        <begin position="606"/>
        <end position="636"/>
    </location>
</feature>
<dbReference type="InterPro" id="IPR019787">
    <property type="entry name" value="Znf_PHD-finger"/>
</dbReference>
<evidence type="ECO:0000259" key="7">
    <source>
        <dbReference type="PROSITE" id="PS50089"/>
    </source>
</evidence>
<dbReference type="PANTHER" id="PTHR12618:SF20">
    <property type="entry name" value="PHD AND RING FINGER DOMAIN-CONTAINING PROTEIN 1"/>
    <property type="match status" value="1"/>
</dbReference>
<feature type="compositionally biased region" description="Low complexity" evidence="5">
    <location>
        <begin position="924"/>
        <end position="934"/>
    </location>
</feature>
<dbReference type="AlphaFoldDB" id="A0A976M6I8"/>
<name>A0A976M6I8_THEOR</name>
<dbReference type="EMBL" id="CP056067">
    <property type="protein sequence ID" value="UKJ89396.2"/>
    <property type="molecule type" value="Genomic_DNA"/>
</dbReference>
<dbReference type="PROSITE" id="PS50089">
    <property type="entry name" value="ZF_RING_2"/>
    <property type="match status" value="1"/>
</dbReference>
<dbReference type="PROSITE" id="PS00518">
    <property type="entry name" value="ZF_RING_1"/>
    <property type="match status" value="1"/>
</dbReference>
<keyword evidence="2 4" id="KW-0863">Zinc-finger</keyword>
<feature type="region of interest" description="Disordered" evidence="5">
    <location>
        <begin position="337"/>
        <end position="376"/>
    </location>
</feature>
<feature type="region of interest" description="Disordered" evidence="5">
    <location>
        <begin position="694"/>
        <end position="714"/>
    </location>
</feature>
<feature type="compositionally biased region" description="Polar residues" evidence="5">
    <location>
        <begin position="1039"/>
        <end position="1054"/>
    </location>
</feature>
<feature type="region of interest" description="Disordered" evidence="5">
    <location>
        <begin position="762"/>
        <end position="816"/>
    </location>
</feature>
<feature type="compositionally biased region" description="Polar residues" evidence="5">
    <location>
        <begin position="697"/>
        <end position="710"/>
    </location>
</feature>
<dbReference type="SMART" id="SM00184">
    <property type="entry name" value="RING"/>
    <property type="match status" value="2"/>
</dbReference>
<dbReference type="SMART" id="SM00249">
    <property type="entry name" value="PHD"/>
    <property type="match status" value="1"/>
</dbReference>
<keyword evidence="3" id="KW-0862">Zinc</keyword>
<feature type="compositionally biased region" description="Polar residues" evidence="5">
    <location>
        <begin position="977"/>
        <end position="986"/>
    </location>
</feature>
<dbReference type="CDD" id="cd15545">
    <property type="entry name" value="PHD_BAZ2A_like"/>
    <property type="match status" value="1"/>
</dbReference>
<evidence type="ECO:0000256" key="4">
    <source>
        <dbReference type="PROSITE-ProRule" id="PRU00175"/>
    </source>
</evidence>
<dbReference type="InterPro" id="IPR047157">
    <property type="entry name" value="PHRF1/Atg35"/>
</dbReference>
<dbReference type="Gene3D" id="3.30.40.10">
    <property type="entry name" value="Zinc/RING finger domain, C3HC4 (zinc finger)"/>
    <property type="match status" value="2"/>
</dbReference>
<feature type="region of interest" description="Disordered" evidence="5">
    <location>
        <begin position="1039"/>
        <end position="1073"/>
    </location>
</feature>
<gene>
    <name evidence="8" type="ORF">MACJ_002646</name>
</gene>
<dbReference type="InterPro" id="IPR001965">
    <property type="entry name" value="Znf_PHD"/>
</dbReference>
<reference evidence="8" key="1">
    <citation type="submission" date="2022-07" db="EMBL/GenBank/DDBJ databases">
        <title>Evaluation of T. orientalis genome assembly methods using nanopore sequencing and analysis of variation between genomes.</title>
        <authorList>
            <person name="Yam J."/>
            <person name="Micallef M.L."/>
            <person name="Liu M."/>
            <person name="Djordjevic S.P."/>
            <person name="Bogema D.R."/>
            <person name="Jenkins C."/>
        </authorList>
    </citation>
    <scope>NUCLEOTIDE SEQUENCE</scope>
    <source>
        <strain evidence="8">Fish Creek</strain>
    </source>
</reference>
<dbReference type="InterPro" id="IPR019786">
    <property type="entry name" value="Zinc_finger_PHD-type_CS"/>
</dbReference>
<feature type="compositionally biased region" description="Polar residues" evidence="5">
    <location>
        <begin position="942"/>
        <end position="968"/>
    </location>
</feature>
<sequence>MTSLRYFRDRKPEYYHYIEEGRNAPESAGSSDTQAKRRVTVVKRHEHPDETLIDDEEPRPKHLRKITELFSDLDDDLLHSIDEYLHNGSIKRSSVMRLDDLEEKLKETEPSLRGKRAKRSFKRENDRIITRSSAENKVNEECSGSNEVGSGINEVCSVNTVSDATGRSWSVKLSKISTRNNSLEKDEVTHITDTTRPKISINTTSIDTSLTGGATAPATVNYEEDLPIKKSRLKIIPDSQRYTSSDSGLVKDEFEFTSAEITAPTGKCSCSNTCDHTSCNCSHHHGFHVGLSEGLFRASGDDSNGTLGANGTTSTLISTIMDAKSKSVVGEDGHINLPTPKNEFAQSTTANRPNVTTPSGVRTNLSGSYDSDSSEEEEDFDECIICSESMKSELKNEIGVLDVCNHIFCFKCIKMWSDRANLCPLCKREFGHIRKVNLYNIQDLIEKYYLLTSATTNAGTSSSAGIGGNGAASGSVEMTGVIGAPGNSVDRLENKYWRERRLRCIRKNKISKLKKIISEKINWFDLIPSLKVKVAKKKLQEEEEEGCAICGNDDNWPQLLLCDSCDKGYHMYCLDPPLTEVPANNWYCSQCNNEAPSTVTGAHDFGTGSSGSSLRSGSTRGRGNRRQNNSNTERTRSSRATRGRTSSGFLRSLLQNQADYFDLSLGGGSGSGIVSRARLENLIRESIITISSTMSSPRTHPLNTMLTTGTRPRRQPAEAQSLEEELRTNLLSQVYMGLNRSMPNAARRATTLRSSIISRANRTRKNSAIERIRKKRERKTSASATRRDRSVETSAIPETIETSRSGRGGRTNRPETANRIDTIDDIVRGRSAKIANSILTSDLNPGRVHNTISTAPRTNATSTPHYSRIANDDPTTESIKATVKGRLKRFNFNTKNVDQLIQESLESIENYLAFNKVPRIDADSFSPTTSTSTSAFNREARSTSTANTPSVPTGASTAARIPSNTKAASNAGVPDVTGSTSVSYPITRTNTTSSAVTSLRTEATMANSNTDVSGSAGNTSGKAFDELTNRGIDMLLSNNASRSSIGSDNTGPNITSSEGTGETQSSDTVPRKEKKYTSFIYRYRTITSDDPVTSTSQSSRQEPYINGKTVKYLF</sequence>